<proteinExistence type="predicted"/>
<evidence type="ECO:0000313" key="2">
    <source>
        <dbReference type="EMBL" id="AFG36187.1"/>
    </source>
</evidence>
<protein>
    <recommendedName>
        <fullName evidence="4">Capsule assembly protein Wzi</fullName>
    </recommendedName>
</protein>
<accession>H9UF94</accession>
<dbReference type="RefSeq" id="WP_014454185.1">
    <property type="nucleotide sequence ID" value="NC_017098.1"/>
</dbReference>
<reference evidence="3" key="1">
    <citation type="journal article" date="2013" name="Stand. Genomic Sci.">
        <title>Complete genome sequence of the halophilic bacterium Spirochaeta africana type strain (Z-7692(T)) from the alkaline Lake Magadi in the East African Rift.</title>
        <authorList>
            <person name="Liolos K."/>
            <person name="Abt B."/>
            <person name="Scheuner C."/>
            <person name="Teshima H."/>
            <person name="Held B."/>
            <person name="Lapidus A."/>
            <person name="Nolan M."/>
            <person name="Lucas S."/>
            <person name="Deshpande S."/>
            <person name="Cheng J.F."/>
            <person name="Tapia R."/>
            <person name="Goodwin L.A."/>
            <person name="Pitluck S."/>
            <person name="Pagani I."/>
            <person name="Ivanova N."/>
            <person name="Mavromatis K."/>
            <person name="Mikhailova N."/>
            <person name="Huntemann M."/>
            <person name="Pati A."/>
            <person name="Chen A."/>
            <person name="Palaniappan K."/>
            <person name="Land M."/>
            <person name="Rohde M."/>
            <person name="Tindall B.J."/>
            <person name="Detter J.C."/>
            <person name="Goker M."/>
            <person name="Bristow J."/>
            <person name="Eisen J.A."/>
            <person name="Markowitz V."/>
            <person name="Hugenholtz P."/>
            <person name="Woyke T."/>
            <person name="Klenk H.P."/>
            <person name="Kyrpides N.C."/>
        </authorList>
    </citation>
    <scope>NUCLEOTIDE SEQUENCE</scope>
    <source>
        <strain evidence="3">ATCC 700263 / DSM 8902 / Z-7692</strain>
    </source>
</reference>
<keyword evidence="1" id="KW-0732">Signal</keyword>
<dbReference type="OrthoDB" id="366890at2"/>
<dbReference type="KEGG" id="sfc:Spiaf_0078"/>
<dbReference type="InterPro" id="IPR038636">
    <property type="entry name" value="Wzi_sf"/>
</dbReference>
<dbReference type="HOGENOM" id="CLU_032724_0_0_12"/>
<evidence type="ECO:0000313" key="3">
    <source>
        <dbReference type="Proteomes" id="UP000007383"/>
    </source>
</evidence>
<organism evidence="2 3">
    <name type="scientific">Spirochaeta africana (strain ATCC 700263 / DSM 8902 / Z-7692)</name>
    <dbReference type="NCBI Taxonomy" id="889378"/>
    <lineage>
        <taxon>Bacteria</taxon>
        <taxon>Pseudomonadati</taxon>
        <taxon>Spirochaetota</taxon>
        <taxon>Spirochaetia</taxon>
        <taxon>Spirochaetales</taxon>
        <taxon>Spirochaetaceae</taxon>
        <taxon>Spirochaeta</taxon>
    </lineage>
</organism>
<dbReference type="EMBL" id="CP003282">
    <property type="protein sequence ID" value="AFG36187.1"/>
    <property type="molecule type" value="Genomic_DNA"/>
</dbReference>
<sequence>MKNVRCAGFLRVLAGAVVCVAAMVAPAQAAAQEQRVYPVGHPVYLQLERAFRDAGMVLPDTAYPASGAQLRRAVSLLDSASLSPLGEYYADEVLRILDGWDGAAPVLAEPADGFSLVFDPQLNLELRLDDSRPGKQVLDEPLDVLLLESRAAMGPVFGQMDFMVRQEPFHGYLAGESWSNLPGRLEWMDFNFPRRGFLAAGAGPWSVQIGRDRLAWGSSHSGSLTLSGEPEYLEFVRLSGLFRRFSYTGVFLRLEPYAREDELPEPGSRYYPPIFVGDSDSDYAEFADAEGHYRAWRKSIVKHRFTFVPHDRVRFSLMESTGIGGHAPDLRMFNPFMILHNHYDFSLMTFATSAELTLAPMRGLELYGQWYMNDFMLPQERDAGAQEPNAMAWLAGVHYQRPVAAGLPGRLGGVRPMAGAGGAARGSAPMGLLTLGGEFYFADPYVYIRESVLRSFTYRHRVHTNYDGSGGESLGNIDWHDGFLGSPFGNDSMAWVVFAGFELPSLGSLEVEFLRHHDGPLGPADILVPGEEAVERTTPSGTPEYISQLTGVLQLSSRGIAGLDAALAGGRAGSWTRGLELTLGLTGRLQWIENLAHASGDDVFRGGAGASLGARWRR</sequence>
<feature type="chain" id="PRO_5003622970" description="Capsule assembly protein Wzi" evidence="1">
    <location>
        <begin position="30"/>
        <end position="618"/>
    </location>
</feature>
<dbReference type="eggNOG" id="ENOG502ZASC">
    <property type="taxonomic scope" value="Bacteria"/>
</dbReference>
<feature type="signal peptide" evidence="1">
    <location>
        <begin position="1"/>
        <end position="29"/>
    </location>
</feature>
<name>H9UF94_SPIAZ</name>
<dbReference type="Proteomes" id="UP000007383">
    <property type="component" value="Chromosome"/>
</dbReference>
<dbReference type="PATRIC" id="fig|889378.3.peg.81"/>
<gene>
    <name evidence="2" type="ordered locus">Spiaf_0078</name>
</gene>
<dbReference type="AlphaFoldDB" id="H9UF94"/>
<evidence type="ECO:0008006" key="4">
    <source>
        <dbReference type="Google" id="ProtNLM"/>
    </source>
</evidence>
<dbReference type="STRING" id="889378.Spiaf_0078"/>
<dbReference type="Gene3D" id="2.40.160.130">
    <property type="entry name" value="Capsule assembly protein Wzi"/>
    <property type="match status" value="1"/>
</dbReference>
<keyword evidence="3" id="KW-1185">Reference proteome</keyword>
<evidence type="ECO:0000256" key="1">
    <source>
        <dbReference type="SAM" id="SignalP"/>
    </source>
</evidence>